<evidence type="ECO:0000313" key="2">
    <source>
        <dbReference type="Proteomes" id="UP000008721"/>
    </source>
</evidence>
<dbReference type="RefSeq" id="WP_013460623.1">
    <property type="nucleotide sequence ID" value="NC_014762.1"/>
</dbReference>
<dbReference type="Pfam" id="PF12441">
    <property type="entry name" value="CopG_antitoxin"/>
    <property type="match status" value="1"/>
</dbReference>
<gene>
    <name evidence="1" type="ordered locus">Sulku_1765</name>
</gene>
<dbReference type="HOGENOM" id="CLU_179401_0_0_7"/>
<keyword evidence="2" id="KW-1185">Reference proteome</keyword>
<dbReference type="STRING" id="709032.Sulku_1765"/>
<evidence type="ECO:0000313" key="1">
    <source>
        <dbReference type="EMBL" id="ADR34426.1"/>
    </source>
</evidence>
<dbReference type="InterPro" id="IPR022148">
    <property type="entry name" value="CopG_antitoxin"/>
</dbReference>
<organism evidence="1 2">
    <name type="scientific">Sulfuricurvum kujiense (strain ATCC BAA-921 / DSM 16994 / JCM 11577 / YK-1)</name>
    <dbReference type="NCBI Taxonomy" id="709032"/>
    <lineage>
        <taxon>Bacteria</taxon>
        <taxon>Pseudomonadati</taxon>
        <taxon>Campylobacterota</taxon>
        <taxon>Epsilonproteobacteria</taxon>
        <taxon>Campylobacterales</taxon>
        <taxon>Sulfurimonadaceae</taxon>
        <taxon>Sulfuricurvum</taxon>
    </lineage>
</organism>
<name>E4U124_SULKY</name>
<dbReference type="KEGG" id="sku:Sulku_1765"/>
<dbReference type="eggNOG" id="COG5304">
    <property type="taxonomic scope" value="Bacteria"/>
</dbReference>
<reference evidence="1 2" key="1">
    <citation type="journal article" date="2012" name="Stand. Genomic Sci.">
        <title>Complete genome sequence of the sulfur compounds oxidizing chemolithoautotroph Sulfuricurvum kujiense type strain (YK-1(T)).</title>
        <authorList>
            <person name="Han C."/>
            <person name="Kotsyurbenko O."/>
            <person name="Chertkov O."/>
            <person name="Held B."/>
            <person name="Lapidus A."/>
            <person name="Nolan M."/>
            <person name="Lucas S."/>
            <person name="Hammon N."/>
            <person name="Deshpande S."/>
            <person name="Cheng J.F."/>
            <person name="Tapia R."/>
            <person name="Goodwin L.A."/>
            <person name="Pitluck S."/>
            <person name="Liolios K."/>
            <person name="Pagani I."/>
            <person name="Ivanova N."/>
            <person name="Mavromatis K."/>
            <person name="Mikhailova N."/>
            <person name="Pati A."/>
            <person name="Chen A."/>
            <person name="Palaniappan K."/>
            <person name="Land M."/>
            <person name="Hauser L."/>
            <person name="Chang Y.J."/>
            <person name="Jeffries C.D."/>
            <person name="Brambilla E.M."/>
            <person name="Rohde M."/>
            <person name="Spring S."/>
            <person name="Sikorski J."/>
            <person name="Goker M."/>
            <person name="Woyke T."/>
            <person name="Bristow J."/>
            <person name="Eisen J.A."/>
            <person name="Markowitz V."/>
            <person name="Hugenholtz P."/>
            <person name="Kyrpides N.C."/>
            <person name="Klenk H.P."/>
            <person name="Detter J.C."/>
        </authorList>
    </citation>
    <scope>NUCLEOTIDE SEQUENCE [LARGE SCALE GENOMIC DNA]</scope>
    <source>
        <strain evidence="2">ATCC BAA-921 / DSM 16994 / JCM 11577 / YK-1</strain>
    </source>
</reference>
<dbReference type="OrthoDB" id="5297245at2"/>
<accession>E4U124</accession>
<dbReference type="EMBL" id="CP002355">
    <property type="protein sequence ID" value="ADR34426.1"/>
    <property type="molecule type" value="Genomic_DNA"/>
</dbReference>
<proteinExistence type="predicted"/>
<protein>
    <submittedName>
        <fullName evidence="1">Uncharacterized protein</fullName>
    </submittedName>
</protein>
<dbReference type="Proteomes" id="UP000008721">
    <property type="component" value="Chromosome"/>
</dbReference>
<sequence>MKKMPELKTEEEIAEFWDEHDSTEYIDWDKAKPVRLTKLQKSAKTISIRMPVDMIETLKIQANKNDIPYQSYLKMLIADGLKAHG</sequence>
<dbReference type="AlphaFoldDB" id="E4U124"/>